<evidence type="ECO:0000313" key="2">
    <source>
        <dbReference type="Proteomes" id="UP001428817"/>
    </source>
</evidence>
<keyword evidence="2" id="KW-1185">Reference proteome</keyword>
<protein>
    <recommendedName>
        <fullName evidence="3">DUF1795 domain-containing protein</fullName>
    </recommendedName>
</protein>
<comment type="caution">
    <text evidence="1">The sequence shown here is derived from an EMBL/GenBank/DDBJ whole genome shotgun (WGS) entry which is preliminary data.</text>
</comment>
<accession>A0ABP9PRU3</accession>
<dbReference type="Proteomes" id="UP001428817">
    <property type="component" value="Unassembled WGS sequence"/>
</dbReference>
<reference evidence="2" key="1">
    <citation type="journal article" date="2019" name="Int. J. Syst. Evol. Microbiol.">
        <title>The Global Catalogue of Microorganisms (GCM) 10K type strain sequencing project: providing services to taxonomists for standard genome sequencing and annotation.</title>
        <authorList>
            <consortium name="The Broad Institute Genomics Platform"/>
            <consortium name="The Broad Institute Genome Sequencing Center for Infectious Disease"/>
            <person name="Wu L."/>
            <person name="Ma J."/>
        </authorList>
    </citation>
    <scope>NUCLEOTIDE SEQUENCE [LARGE SCALE GENOMIC DNA]</scope>
    <source>
        <strain evidence="2">JCM 18303</strain>
    </source>
</reference>
<organism evidence="1 2">
    <name type="scientific">Pseudonocardia eucalypti</name>
    <dbReference type="NCBI Taxonomy" id="648755"/>
    <lineage>
        <taxon>Bacteria</taxon>
        <taxon>Bacillati</taxon>
        <taxon>Actinomycetota</taxon>
        <taxon>Actinomycetes</taxon>
        <taxon>Pseudonocardiales</taxon>
        <taxon>Pseudonocardiaceae</taxon>
        <taxon>Pseudonocardia</taxon>
    </lineage>
</organism>
<name>A0ABP9PRU3_9PSEU</name>
<evidence type="ECO:0008006" key="3">
    <source>
        <dbReference type="Google" id="ProtNLM"/>
    </source>
</evidence>
<evidence type="ECO:0000313" key="1">
    <source>
        <dbReference type="EMBL" id="GAA5151011.1"/>
    </source>
</evidence>
<dbReference type="Gene3D" id="3.40.1000.10">
    <property type="entry name" value="Mog1/PsbP, alpha/beta/alpha sandwich"/>
    <property type="match status" value="1"/>
</dbReference>
<dbReference type="RefSeq" id="WP_185064394.1">
    <property type="nucleotide sequence ID" value="NZ_BAABJP010000007.1"/>
</dbReference>
<dbReference type="EMBL" id="BAABJP010000007">
    <property type="protein sequence ID" value="GAA5151011.1"/>
    <property type="molecule type" value="Genomic_DNA"/>
</dbReference>
<gene>
    <name evidence="1" type="ORF">GCM10023321_17330</name>
</gene>
<sequence>MQNVGWPNSISPGIGAFRIDVPSDWSAIEPTGGLIAFLAPPRDEFRVNLVVFGERVPADKELGELAEEALLGAGATDIVAIGVDGAETEDQLPSAARRTDIMLEGRMVRQLAVTTEGPDRSPTGVRSVYALVGSCLTERADVDEHVLTEMISSFTVTAEEPSVMQAQPAQR</sequence>
<proteinExistence type="predicted"/>